<evidence type="ECO:0000256" key="1">
    <source>
        <dbReference type="ARBA" id="ARBA00010633"/>
    </source>
</evidence>
<reference evidence="7" key="1">
    <citation type="journal article" date="2006" name="Proc. Natl. Acad. Sci. U.S.A.">
        <title>Genome analysis of the smallest free-living eukaryote Ostreococcus tauri unveils many unique features.</title>
        <authorList>
            <person name="Derelle E."/>
            <person name="Ferraz C."/>
            <person name="Rombauts S."/>
            <person name="Rouze P."/>
            <person name="Worden A.Z."/>
            <person name="Robbens S."/>
            <person name="Partensky F."/>
            <person name="Degroeve S."/>
            <person name="Echeynie S."/>
            <person name="Cooke R."/>
            <person name="Saeys Y."/>
            <person name="Wuyts J."/>
            <person name="Jabbari K."/>
            <person name="Bowler C."/>
            <person name="Panaud O."/>
            <person name="Piegu B."/>
            <person name="Ball S.G."/>
            <person name="Ral J.-P."/>
            <person name="Bouget F.-Y."/>
            <person name="Piganeau G."/>
            <person name="De Baets B."/>
            <person name="Picard A."/>
            <person name="Delseny M."/>
            <person name="Demaille J."/>
            <person name="Van de Peer Y."/>
            <person name="Moreau H."/>
        </authorList>
    </citation>
    <scope>NUCLEOTIDE SEQUENCE [LARGE SCALE GENOMIC DNA]</scope>
    <source>
        <strain evidence="7">OTTH 0595 / CCAP 157/2 / RCC745</strain>
    </source>
</reference>
<dbReference type="KEGG" id="ota:OT_ostta06g02280"/>
<dbReference type="GO" id="GO:0032259">
    <property type="term" value="P:methylation"/>
    <property type="evidence" value="ECO:0007669"/>
    <property type="project" value="UniProtKB-KW"/>
</dbReference>
<organism evidence="6 7">
    <name type="scientific">Ostreococcus tauri</name>
    <name type="common">Marine green alga</name>
    <dbReference type="NCBI Taxonomy" id="70448"/>
    <lineage>
        <taxon>Eukaryota</taxon>
        <taxon>Viridiplantae</taxon>
        <taxon>Chlorophyta</taxon>
        <taxon>Mamiellophyceae</taxon>
        <taxon>Mamiellales</taxon>
        <taxon>Bathycoccaceae</taxon>
        <taxon>Ostreococcus</taxon>
    </lineage>
</organism>
<evidence type="ECO:0000256" key="2">
    <source>
        <dbReference type="ARBA" id="ARBA00022603"/>
    </source>
</evidence>
<evidence type="ECO:0000256" key="5">
    <source>
        <dbReference type="SAM" id="MobiDB-lite"/>
    </source>
</evidence>
<keyword evidence="3" id="KW-0808">Transferase</keyword>
<dbReference type="SUPFAM" id="SSF53335">
    <property type="entry name" value="S-adenosyl-L-methionine-dependent methyltransferases"/>
    <property type="match status" value="1"/>
</dbReference>
<dbReference type="GO" id="GO:0005739">
    <property type="term" value="C:mitochondrion"/>
    <property type="evidence" value="ECO:0007669"/>
    <property type="project" value="TreeGrafter"/>
</dbReference>
<comment type="similarity">
    <text evidence="1">Belongs to the ANT/ATPSC lysine N-methyltransferase family.</text>
</comment>
<dbReference type="Pfam" id="PF06325">
    <property type="entry name" value="PrmA"/>
    <property type="match status" value="1"/>
</dbReference>
<evidence type="ECO:0000256" key="4">
    <source>
        <dbReference type="ARBA" id="ARBA00022691"/>
    </source>
</evidence>
<evidence type="ECO:0000313" key="7">
    <source>
        <dbReference type="Proteomes" id="UP000009170"/>
    </source>
</evidence>
<protein>
    <submittedName>
        <fullName evidence="6">FAM173 family</fullName>
    </submittedName>
</protein>
<dbReference type="GO" id="GO:1905706">
    <property type="term" value="P:regulation of mitochondrial ATP synthesis coupled proton transport"/>
    <property type="evidence" value="ECO:0007669"/>
    <property type="project" value="TreeGrafter"/>
</dbReference>
<dbReference type="RefSeq" id="XP_022839226.1">
    <property type="nucleotide sequence ID" value="XM_022984025.1"/>
</dbReference>
<dbReference type="PANTHER" id="PTHR13610">
    <property type="entry name" value="METHYLTRANSFERASE DOMAIN-CONTAINING PROTEIN"/>
    <property type="match status" value="1"/>
</dbReference>
<reference evidence="6 7" key="2">
    <citation type="journal article" date="2014" name="BMC Genomics">
        <title>An improved genome of the model marine alga Ostreococcus tauri unfolds by assessing Illumina de novo assemblies.</title>
        <authorList>
            <person name="Blanc-Mathieu R."/>
            <person name="Verhelst B."/>
            <person name="Derelle E."/>
            <person name="Rombauts S."/>
            <person name="Bouget F.Y."/>
            <person name="Carre I."/>
            <person name="Chateau A."/>
            <person name="Eyre-Walker A."/>
            <person name="Grimsley N."/>
            <person name="Moreau H."/>
            <person name="Piegu B."/>
            <person name="Rivals E."/>
            <person name="Schackwitz W."/>
            <person name="Van de Peer Y."/>
            <person name="Piganeau G."/>
        </authorList>
    </citation>
    <scope>NUCLEOTIDE SEQUENCE [LARGE SCALE GENOMIC DNA]</scope>
    <source>
        <strain evidence="7">OTTH 0595 / CCAP 157/2 / RCC745</strain>
    </source>
</reference>
<evidence type="ECO:0000256" key="3">
    <source>
        <dbReference type="ARBA" id="ARBA00022679"/>
    </source>
</evidence>
<keyword evidence="4" id="KW-0949">S-adenosyl-L-methionine</keyword>
<name>A0A090M8A7_OSTTA</name>
<dbReference type="GO" id="GO:0016279">
    <property type="term" value="F:protein-lysine N-methyltransferase activity"/>
    <property type="evidence" value="ECO:0007669"/>
    <property type="project" value="InterPro"/>
</dbReference>
<keyword evidence="7" id="KW-1185">Reference proteome</keyword>
<keyword evidence="2" id="KW-0489">Methyltransferase</keyword>
<proteinExistence type="inferred from homology"/>
<dbReference type="Gene3D" id="3.40.50.150">
    <property type="entry name" value="Vaccinia Virus protein VP39"/>
    <property type="match status" value="1"/>
</dbReference>
<dbReference type="CDD" id="cd02440">
    <property type="entry name" value="AdoMet_MTases"/>
    <property type="match status" value="1"/>
</dbReference>
<dbReference type="InParanoid" id="A0A090M8A7"/>
<dbReference type="GeneID" id="34945905"/>
<gene>
    <name evidence="6" type="ORF">OT_ostta06g02280</name>
</gene>
<comment type="caution">
    <text evidence="6">The sequence shown here is derived from an EMBL/GenBank/DDBJ whole genome shotgun (WGS) entry which is preliminary data.</text>
</comment>
<dbReference type="PANTHER" id="PTHR13610:SF11">
    <property type="entry name" value="METHYLTRANSFERASE DOMAIN-CONTAINING PROTEIN"/>
    <property type="match status" value="1"/>
</dbReference>
<dbReference type="InterPro" id="IPR029063">
    <property type="entry name" value="SAM-dependent_MTases_sf"/>
</dbReference>
<accession>A0A090M8A7</accession>
<dbReference type="EMBL" id="CAID01000006">
    <property type="protein sequence ID" value="CEF98359.1"/>
    <property type="molecule type" value="Genomic_DNA"/>
</dbReference>
<feature type="region of interest" description="Disordered" evidence="5">
    <location>
        <begin position="1"/>
        <end position="21"/>
    </location>
</feature>
<dbReference type="InterPro" id="IPR026170">
    <property type="entry name" value="FAM173A/B"/>
</dbReference>
<dbReference type="Proteomes" id="UP000009170">
    <property type="component" value="Unassembled WGS sequence"/>
</dbReference>
<evidence type="ECO:0000313" key="6">
    <source>
        <dbReference type="EMBL" id="CEF98359.1"/>
    </source>
</evidence>
<dbReference type="AlphaFoldDB" id="A0A090M8A7"/>
<dbReference type="STRING" id="70448.A0A090M8A7"/>
<sequence length="186" mass="19965">MTDAAVPAPRSRANDEHDLGPVSATPALMVERFLDFADVSSSDLVFDLGCGDGRVCVAASELRRARSVGAEIDPKALASARANVERANTKIGSALAEIRATSAFDVDASEATVVFSYLLPKGNARLGEKLLRECAPGTRVVTYVFKMPDEEWGTRLVKSEAFSSTRERKSGGVDASAYNKLYLYVV</sequence>
<dbReference type="OrthoDB" id="66144at2759"/>